<evidence type="ECO:0008006" key="3">
    <source>
        <dbReference type="Google" id="ProtNLM"/>
    </source>
</evidence>
<dbReference type="EMBL" id="JBFOLK010000001">
    <property type="protein sequence ID" value="KAL2542613.1"/>
    <property type="molecule type" value="Genomic_DNA"/>
</dbReference>
<evidence type="ECO:0000313" key="1">
    <source>
        <dbReference type="EMBL" id="KAL2542613.1"/>
    </source>
</evidence>
<protein>
    <recommendedName>
        <fullName evidence="3">DUF4283 domain-containing protein</fullName>
    </recommendedName>
</protein>
<sequence>MAEEGIHPPIRKSYAEVVGRKAAIPSREKSFEDIVTSMKSENVSVREASVYKNEPYIPVSKEEVQKLAQWFKYGLVGKFSYAKPPLVKVQQALNTFELSGDVSVENLDGKHILLNFDREEDYCRLFAKPV</sequence>
<organism evidence="1 2">
    <name type="scientific">Abeliophyllum distichum</name>
    <dbReference type="NCBI Taxonomy" id="126358"/>
    <lineage>
        <taxon>Eukaryota</taxon>
        <taxon>Viridiplantae</taxon>
        <taxon>Streptophyta</taxon>
        <taxon>Embryophyta</taxon>
        <taxon>Tracheophyta</taxon>
        <taxon>Spermatophyta</taxon>
        <taxon>Magnoliopsida</taxon>
        <taxon>eudicotyledons</taxon>
        <taxon>Gunneridae</taxon>
        <taxon>Pentapetalae</taxon>
        <taxon>asterids</taxon>
        <taxon>lamiids</taxon>
        <taxon>Lamiales</taxon>
        <taxon>Oleaceae</taxon>
        <taxon>Forsythieae</taxon>
        <taxon>Abeliophyllum</taxon>
    </lineage>
</organism>
<reference evidence="2" key="1">
    <citation type="submission" date="2024-07" db="EMBL/GenBank/DDBJ databases">
        <title>Two chromosome-level genome assemblies of Korean endemic species Abeliophyllum distichum and Forsythia ovata (Oleaceae).</title>
        <authorList>
            <person name="Jang H."/>
        </authorList>
    </citation>
    <scope>NUCLEOTIDE SEQUENCE [LARGE SCALE GENOMIC DNA]</scope>
</reference>
<accession>A0ABD1W1C7</accession>
<evidence type="ECO:0000313" key="2">
    <source>
        <dbReference type="Proteomes" id="UP001604336"/>
    </source>
</evidence>
<proteinExistence type="predicted"/>
<gene>
    <name evidence="1" type="ORF">Adt_03591</name>
</gene>
<dbReference type="Proteomes" id="UP001604336">
    <property type="component" value="Unassembled WGS sequence"/>
</dbReference>
<name>A0ABD1W1C7_9LAMI</name>
<comment type="caution">
    <text evidence="1">The sequence shown here is derived from an EMBL/GenBank/DDBJ whole genome shotgun (WGS) entry which is preliminary data.</text>
</comment>
<dbReference type="AlphaFoldDB" id="A0ABD1W1C7"/>
<keyword evidence="2" id="KW-1185">Reference proteome</keyword>